<organism evidence="2 3">
    <name type="scientific">Noviluteimonas caseinilytica</name>
    <dbReference type="NCBI Taxonomy" id="2675101"/>
    <lineage>
        <taxon>Bacteria</taxon>
        <taxon>Pseudomonadati</taxon>
        <taxon>Pseudomonadota</taxon>
        <taxon>Gammaproteobacteria</taxon>
        <taxon>Lysobacterales</taxon>
        <taxon>Lysobacteraceae</taxon>
        <taxon>Noviluteimonas</taxon>
    </lineage>
</organism>
<keyword evidence="1" id="KW-0812">Transmembrane</keyword>
<sequence>MLNWGRIAKYAVVLFVVQCVIGLIVGFFTPELSGSVRMHWLGTHGPTILVLLEWLVLVCALLVGTGIGRKFLCLALACVAMGGCTSVRPDGTALTGSAGFACDIDDGPATLAHLQANGAGVTWIFNVHGQSPDGLDGEYPINASGRRGSASLRICNDAMDCTAAVEGTVVVTRQHRRRLEGWLAYRLPSQASQRRAFVADIDMADRATCP</sequence>
<name>A0ABM7Q842_9GAMM</name>
<protein>
    <submittedName>
        <fullName evidence="2">Uncharacterized protein</fullName>
    </submittedName>
</protein>
<dbReference type="Proteomes" id="UP000681317">
    <property type="component" value="Chromosome"/>
</dbReference>
<reference evidence="2 3" key="1">
    <citation type="submission" date="2021-03" db="EMBL/GenBank/DDBJ databases">
        <title>Complete Genome Sequences of Two Lysobacter Strains Isolated from Sea Water (Lysobacter caseinilyticus) and Soil (Lysobacter helvus) in South Korea.</title>
        <authorList>
            <person name="Watanabe Y."/>
            <person name="Arakawa K."/>
        </authorList>
    </citation>
    <scope>NUCLEOTIDE SEQUENCE [LARGE SCALE GENOMIC DNA]</scope>
    <source>
        <strain evidence="2 3">KVB24</strain>
    </source>
</reference>
<proteinExistence type="predicted"/>
<feature type="transmembrane region" description="Helical" evidence="1">
    <location>
        <begin position="7"/>
        <end position="28"/>
    </location>
</feature>
<evidence type="ECO:0000256" key="1">
    <source>
        <dbReference type="SAM" id="Phobius"/>
    </source>
</evidence>
<feature type="transmembrane region" description="Helical" evidence="1">
    <location>
        <begin position="48"/>
        <end position="67"/>
    </location>
</feature>
<keyword evidence="1" id="KW-0472">Membrane</keyword>
<dbReference type="EMBL" id="AP024545">
    <property type="protein sequence ID" value="BCT93614.1"/>
    <property type="molecule type" value="Genomic_DNA"/>
</dbReference>
<keyword evidence="1" id="KW-1133">Transmembrane helix</keyword>
<dbReference type="RefSeq" id="WP_213434527.1">
    <property type="nucleotide sequence ID" value="NZ_AP024545.1"/>
</dbReference>
<evidence type="ECO:0000313" key="3">
    <source>
        <dbReference type="Proteomes" id="UP000681317"/>
    </source>
</evidence>
<accession>A0ABM7Q842</accession>
<gene>
    <name evidence="2" type="ORF">LYSCAS_26380</name>
</gene>
<keyword evidence="3" id="KW-1185">Reference proteome</keyword>
<evidence type="ECO:0000313" key="2">
    <source>
        <dbReference type="EMBL" id="BCT93614.1"/>
    </source>
</evidence>